<reference evidence="10 11" key="1">
    <citation type="submission" date="2024-03" db="EMBL/GenBank/DDBJ databases">
        <authorList>
            <consortium name="ELIXIR-Norway"/>
            <consortium name="Elixir Norway"/>
        </authorList>
    </citation>
    <scope>NUCLEOTIDE SEQUENCE [LARGE SCALE GENOMIC DNA]</scope>
</reference>
<organism evidence="10 11">
    <name type="scientific">Sphagnum jensenii</name>
    <dbReference type="NCBI Taxonomy" id="128206"/>
    <lineage>
        <taxon>Eukaryota</taxon>
        <taxon>Viridiplantae</taxon>
        <taxon>Streptophyta</taxon>
        <taxon>Embryophyta</taxon>
        <taxon>Bryophyta</taxon>
        <taxon>Sphagnophytina</taxon>
        <taxon>Sphagnopsida</taxon>
        <taxon>Sphagnales</taxon>
        <taxon>Sphagnaceae</taxon>
        <taxon>Sphagnum</taxon>
    </lineage>
</organism>
<feature type="transmembrane region" description="Helical" evidence="8">
    <location>
        <begin position="131"/>
        <end position="152"/>
    </location>
</feature>
<accession>A0ABP1A2L7</accession>
<evidence type="ECO:0000256" key="7">
    <source>
        <dbReference type="ARBA" id="ARBA00023136"/>
    </source>
</evidence>
<comment type="pathway">
    <text evidence="2">Secondary metabolite biosynthesis.</text>
</comment>
<proteinExistence type="inferred from homology"/>
<dbReference type="EMBL" id="OZ023702">
    <property type="protein sequence ID" value="CAK9857280.1"/>
    <property type="molecule type" value="Genomic_DNA"/>
</dbReference>
<keyword evidence="6 8" id="KW-1133">Transmembrane helix</keyword>
<name>A0ABP1A2L7_9BRYO</name>
<feature type="transmembrane region" description="Helical" evidence="8">
    <location>
        <begin position="158"/>
        <end position="181"/>
    </location>
</feature>
<evidence type="ECO:0000313" key="11">
    <source>
        <dbReference type="Proteomes" id="UP001497522"/>
    </source>
</evidence>
<protein>
    <recommendedName>
        <fullName evidence="9">Wax synthase domain-containing protein</fullName>
    </recommendedName>
</protein>
<evidence type="ECO:0000313" key="10">
    <source>
        <dbReference type="EMBL" id="CAK9857280.1"/>
    </source>
</evidence>
<evidence type="ECO:0000256" key="4">
    <source>
        <dbReference type="ARBA" id="ARBA00022679"/>
    </source>
</evidence>
<dbReference type="InterPro" id="IPR044851">
    <property type="entry name" value="Wax_synthase"/>
</dbReference>
<comment type="subcellular location">
    <subcellularLocation>
        <location evidence="1">Membrane</location>
        <topology evidence="1">Multi-pass membrane protein</topology>
    </subcellularLocation>
</comment>
<evidence type="ECO:0000259" key="9">
    <source>
        <dbReference type="Pfam" id="PF13813"/>
    </source>
</evidence>
<feature type="transmembrane region" description="Helical" evidence="8">
    <location>
        <begin position="36"/>
        <end position="53"/>
    </location>
</feature>
<evidence type="ECO:0000256" key="8">
    <source>
        <dbReference type="SAM" id="Phobius"/>
    </source>
</evidence>
<dbReference type="PANTHER" id="PTHR31595:SF57">
    <property type="entry name" value="OS04G0481900 PROTEIN"/>
    <property type="match status" value="1"/>
</dbReference>
<keyword evidence="4" id="KW-0808">Transferase</keyword>
<dbReference type="PANTHER" id="PTHR31595">
    <property type="entry name" value="LONG-CHAIN-ALCOHOL O-FATTY-ACYLTRANSFERASE 3-RELATED"/>
    <property type="match status" value="1"/>
</dbReference>
<keyword evidence="11" id="KW-1185">Reference proteome</keyword>
<evidence type="ECO:0000256" key="6">
    <source>
        <dbReference type="ARBA" id="ARBA00022989"/>
    </source>
</evidence>
<gene>
    <name evidence="10" type="ORF">CSSPJE1EN2_LOCUS275</name>
</gene>
<comment type="similarity">
    <text evidence="3">Belongs to the wax synthase family.</text>
</comment>
<feature type="transmembrane region" description="Helical" evidence="8">
    <location>
        <begin position="9"/>
        <end position="30"/>
    </location>
</feature>
<keyword evidence="7 8" id="KW-0472">Membrane</keyword>
<dbReference type="Proteomes" id="UP001497522">
    <property type="component" value="Chromosome 1"/>
</dbReference>
<evidence type="ECO:0000256" key="1">
    <source>
        <dbReference type="ARBA" id="ARBA00004141"/>
    </source>
</evidence>
<evidence type="ECO:0000256" key="3">
    <source>
        <dbReference type="ARBA" id="ARBA00007282"/>
    </source>
</evidence>
<evidence type="ECO:0000256" key="2">
    <source>
        <dbReference type="ARBA" id="ARBA00005179"/>
    </source>
</evidence>
<feature type="transmembrane region" description="Helical" evidence="8">
    <location>
        <begin position="65"/>
        <end position="86"/>
    </location>
</feature>
<sequence>MENLRGEKVGLLLLCILCANVGMVYVYYGVMKLPKGVWRLFALLPLIAFYIYMPLKLATVFERGFVSFLFTWLTTFKLLLLCWDAGPAADPWAFSTFPRFLAVISLSLQLKTKSASQARAAGGTKALFLKFLFLALLSSIYTFCIQLPWWLIYMMYSFHIYVSCSLVFDGLATIVSAATGIELEPAYNKPFLSSSLTDFWGKRWNLLISNLMRTAVYELRFSQVPLLPRTLALFSCFVVSGLMHELLFVYISLSWPTGEVTAFFTLHGILAALEVFIRRRFRLKVTKLVSIPITLCFLFFSLIWLFYPPLFRAGTEEQSMAEFQHFFCKLLPENGCS</sequence>
<feature type="transmembrane region" description="Helical" evidence="8">
    <location>
        <begin position="289"/>
        <end position="307"/>
    </location>
</feature>
<keyword evidence="5 8" id="KW-0812">Transmembrane</keyword>
<evidence type="ECO:0000256" key="5">
    <source>
        <dbReference type="ARBA" id="ARBA00022692"/>
    </source>
</evidence>
<dbReference type="InterPro" id="IPR032805">
    <property type="entry name" value="Wax_synthase_dom"/>
</dbReference>
<feature type="transmembrane region" description="Helical" evidence="8">
    <location>
        <begin position="230"/>
        <end position="253"/>
    </location>
</feature>
<dbReference type="Pfam" id="PF13813">
    <property type="entry name" value="MBOAT_2"/>
    <property type="match status" value="1"/>
</dbReference>
<feature type="domain" description="Wax synthase" evidence="9">
    <location>
        <begin position="184"/>
        <end position="265"/>
    </location>
</feature>